<accession>A0ABQ3BKI1</accession>
<dbReference type="Proteomes" id="UP000624183">
    <property type="component" value="Unassembled WGS sequence"/>
</dbReference>
<organism evidence="1 2">
    <name type="scientific">Streptomyces rubiginosohelvolus</name>
    <dbReference type="NCBI Taxonomy" id="67362"/>
    <lineage>
        <taxon>Bacteria</taxon>
        <taxon>Bacillati</taxon>
        <taxon>Actinomycetota</taxon>
        <taxon>Actinomycetes</taxon>
        <taxon>Kitasatosporales</taxon>
        <taxon>Streptomycetaceae</taxon>
        <taxon>Streptomyces</taxon>
    </lineage>
</organism>
<comment type="caution">
    <text evidence="1">The sequence shown here is derived from an EMBL/GenBank/DDBJ whole genome shotgun (WGS) entry which is preliminary data.</text>
</comment>
<protein>
    <submittedName>
        <fullName evidence="1">Uncharacterized protein</fullName>
    </submittedName>
</protein>
<gene>
    <name evidence="1" type="ORF">GCM10010328_23920</name>
</gene>
<dbReference type="EMBL" id="BMUW01000003">
    <property type="protein sequence ID" value="GGZ48460.1"/>
    <property type="molecule type" value="Genomic_DNA"/>
</dbReference>
<evidence type="ECO:0000313" key="2">
    <source>
        <dbReference type="Proteomes" id="UP000624183"/>
    </source>
</evidence>
<proteinExistence type="predicted"/>
<evidence type="ECO:0000313" key="1">
    <source>
        <dbReference type="EMBL" id="GGZ48460.1"/>
    </source>
</evidence>
<reference evidence="2" key="1">
    <citation type="journal article" date="2019" name="Int. J. Syst. Evol. Microbiol.">
        <title>The Global Catalogue of Microorganisms (GCM) 10K type strain sequencing project: providing services to taxonomists for standard genome sequencing and annotation.</title>
        <authorList>
            <consortium name="The Broad Institute Genomics Platform"/>
            <consortium name="The Broad Institute Genome Sequencing Center for Infectious Disease"/>
            <person name="Wu L."/>
            <person name="Ma J."/>
        </authorList>
    </citation>
    <scope>NUCLEOTIDE SEQUENCE [LARGE SCALE GENOMIC DNA]</scope>
    <source>
        <strain evidence="2">JCM 4602</strain>
    </source>
</reference>
<keyword evidence="2" id="KW-1185">Reference proteome</keyword>
<name>A0ABQ3BKI1_9ACTN</name>
<sequence>MCDGETIGGRFQWEKRVGGYNFDLPPKATPEVITERGQLADEACRALVRAGISAYREDLDEHSGGRPGAHVRVDPLADGGVLVDWNTQAELTAAAVDLLERGVDPSHLPREIRHFETVQTCMRDAVLGILASAGFQVEKADAHSYGNAVQVKGFTH</sequence>